<dbReference type="InterPro" id="IPR010131">
    <property type="entry name" value="MdtP/NodT-like"/>
</dbReference>
<dbReference type="GO" id="GO:0015562">
    <property type="term" value="F:efflux transmembrane transporter activity"/>
    <property type="evidence" value="ECO:0007669"/>
    <property type="project" value="InterPro"/>
</dbReference>
<dbReference type="PROSITE" id="PS51257">
    <property type="entry name" value="PROKAR_LIPOPROTEIN"/>
    <property type="match status" value="1"/>
</dbReference>
<reference evidence="1" key="1">
    <citation type="submission" date="2016-10" db="EMBL/GenBank/DDBJ databases">
        <title>Sequence of Gallionella enrichment culture.</title>
        <authorList>
            <person name="Poehlein A."/>
            <person name="Muehling M."/>
            <person name="Daniel R."/>
        </authorList>
    </citation>
    <scope>NUCLEOTIDE SEQUENCE</scope>
</reference>
<dbReference type="Pfam" id="PF02321">
    <property type="entry name" value="OEP"/>
    <property type="match status" value="2"/>
</dbReference>
<dbReference type="InterPro" id="IPR003423">
    <property type="entry name" value="OMP_efflux"/>
</dbReference>
<dbReference type="EMBL" id="MLJW01000799">
    <property type="protein sequence ID" value="OIQ82491.1"/>
    <property type="molecule type" value="Genomic_DNA"/>
</dbReference>
<organism evidence="1">
    <name type="scientific">mine drainage metagenome</name>
    <dbReference type="NCBI Taxonomy" id="410659"/>
    <lineage>
        <taxon>unclassified sequences</taxon>
        <taxon>metagenomes</taxon>
        <taxon>ecological metagenomes</taxon>
    </lineage>
</organism>
<dbReference type="PANTHER" id="PTHR30203">
    <property type="entry name" value="OUTER MEMBRANE CATION EFFLUX PROTEIN"/>
    <property type="match status" value="1"/>
</dbReference>
<dbReference type="GO" id="GO:0016020">
    <property type="term" value="C:membrane"/>
    <property type="evidence" value="ECO:0007669"/>
    <property type="project" value="InterPro"/>
</dbReference>
<accession>A0A1J5QYF8</accession>
<name>A0A1J5QYF8_9ZZZZ</name>
<comment type="caution">
    <text evidence="1">The sequence shown here is derived from an EMBL/GenBank/DDBJ whole genome shotgun (WGS) entry which is preliminary data.</text>
</comment>
<dbReference type="Gene3D" id="2.20.200.10">
    <property type="entry name" value="Outer membrane efflux proteins (OEP)"/>
    <property type="match status" value="1"/>
</dbReference>
<sequence>MLKSFLMTSCALVVLTGCSLIPDYHRPALPTPAAWPAGAGAKTAAGPVGPLGWERFFTDPALRSLIREALDNNRDLKVAALNIVVARASYRQAYDNLFPELDVNGNESEQGIAKSLDYYTQPPQSIVMRSYGLNVGVSSYELDLFGRLSSLSTQARETLLATEAAQRVTRITLVAEVANAYLTLLGDRQLLDLANRTADSRAASLELIRQSAARGASSALDEAQAQSLLQTARAAQAQYRRQVAQDRNALELLLGKPAPEALLNRDLDQITMPDHLAAGLPSDLLLHRPDIMEAEHQLLAANANIGAARADFFPSITLTGTYGLGSSTLTGLFQGGAKAWTFAPGISLPIFDMGSRYAMLESAKASRDITVAQYEKAIQTGFREVADGLAAQAGYADEMTAQTAEVAAARTSLTLSQARYDQGVDSFLTLQDAERSLYSAQQGRISLKVTELSNMVTLFKALGGGV</sequence>
<dbReference type="Gene3D" id="1.20.1600.10">
    <property type="entry name" value="Outer membrane efflux proteins (OEP)"/>
    <property type="match status" value="1"/>
</dbReference>
<dbReference type="PANTHER" id="PTHR30203:SF32">
    <property type="entry name" value="CATION EFFLUX SYSTEM PROTEIN CUSC"/>
    <property type="match status" value="1"/>
</dbReference>
<dbReference type="SUPFAM" id="SSF56954">
    <property type="entry name" value="Outer membrane efflux proteins (OEP)"/>
    <property type="match status" value="1"/>
</dbReference>
<proteinExistence type="predicted"/>
<dbReference type="NCBIfam" id="TIGR01845">
    <property type="entry name" value="outer_NodT"/>
    <property type="match status" value="1"/>
</dbReference>
<gene>
    <name evidence="1" type="primary">oprM_34</name>
    <name evidence="1" type="ORF">GALL_357290</name>
</gene>
<protein>
    <submittedName>
        <fullName evidence="1">Outer membrane protein OprM</fullName>
    </submittedName>
</protein>
<dbReference type="AlphaFoldDB" id="A0A1J5QYF8"/>
<evidence type="ECO:0000313" key="1">
    <source>
        <dbReference type="EMBL" id="OIQ82491.1"/>
    </source>
</evidence>